<comment type="caution">
    <text evidence="1">The sequence shown here is derived from an EMBL/GenBank/DDBJ whole genome shotgun (WGS) entry which is preliminary data.</text>
</comment>
<organism evidence="1 2">
    <name type="scientific">Aeromonas molluscorum 848</name>
    <dbReference type="NCBI Taxonomy" id="1268236"/>
    <lineage>
        <taxon>Bacteria</taxon>
        <taxon>Pseudomonadati</taxon>
        <taxon>Pseudomonadota</taxon>
        <taxon>Gammaproteobacteria</taxon>
        <taxon>Aeromonadales</taxon>
        <taxon>Aeromonadaceae</taxon>
        <taxon>Aeromonas</taxon>
    </lineage>
</organism>
<dbReference type="EMBL" id="AQGQ01000299">
    <property type="protein sequence ID" value="EOD53210.1"/>
    <property type="molecule type" value="Genomic_DNA"/>
</dbReference>
<keyword evidence="2" id="KW-1185">Reference proteome</keyword>
<proteinExistence type="predicted"/>
<gene>
    <name evidence="1" type="ORF">G113_20900</name>
</gene>
<protein>
    <submittedName>
        <fullName evidence="1">Uncharacterized protein</fullName>
    </submittedName>
</protein>
<dbReference type="RefSeq" id="WP_005914828.1">
    <property type="nucleotide sequence ID" value="NZ_AQGQ01000299.1"/>
</dbReference>
<reference evidence="1 2" key="1">
    <citation type="journal article" date="2013" name="Genome Announc.">
        <title>Draft Genome Sequence of Aeromonas molluscorum Strain 848TT, Isolated from Bivalve Molluscs.</title>
        <authorList>
            <person name="Spataro N."/>
            <person name="Farfan M."/>
            <person name="Albarral V."/>
            <person name="Sanglas A."/>
            <person name="Loren J.G."/>
            <person name="Fuste M.C."/>
            <person name="Bosch E."/>
        </authorList>
    </citation>
    <scope>NUCLEOTIDE SEQUENCE [LARGE SCALE GENOMIC DNA]</scope>
    <source>
        <strain evidence="1 2">848</strain>
    </source>
</reference>
<evidence type="ECO:0000313" key="2">
    <source>
        <dbReference type="Proteomes" id="UP000013526"/>
    </source>
</evidence>
<dbReference type="OrthoDB" id="5590272at2"/>
<sequence>MLEVWDEQGYHLGLSLAQLQLHISRYNGELMVRYRNRIGLSSTLFLTVHDGQPLQRFKQGCPPLDWHWLSQALHPHTLPMRPAPLLTIPRQ</sequence>
<dbReference type="Proteomes" id="UP000013526">
    <property type="component" value="Unassembled WGS sequence"/>
</dbReference>
<dbReference type="AlphaFoldDB" id="R1GND8"/>
<accession>R1GND8</accession>
<evidence type="ECO:0000313" key="1">
    <source>
        <dbReference type="EMBL" id="EOD53210.1"/>
    </source>
</evidence>
<name>R1GND8_9GAMM</name>
<dbReference type="PATRIC" id="fig|1268236.3.peg.4020"/>